<dbReference type="InterPro" id="IPR008258">
    <property type="entry name" value="Transglycosylase_SLT_dom_1"/>
</dbReference>
<name>A0A953IGY1_SYMTR</name>
<evidence type="ECO:0000313" key="5">
    <source>
        <dbReference type="Proteomes" id="UP000732377"/>
    </source>
</evidence>
<accession>A0A953IGY1</accession>
<dbReference type="InterPro" id="IPR023346">
    <property type="entry name" value="Lysozyme-like_dom_sf"/>
</dbReference>
<dbReference type="Gene3D" id="1.10.530.10">
    <property type="match status" value="1"/>
</dbReference>
<proteinExistence type="predicted"/>
<evidence type="ECO:0000256" key="2">
    <source>
        <dbReference type="SAM" id="SignalP"/>
    </source>
</evidence>
<feature type="chain" id="PRO_5039585298" description="Transglycosylase SLT domain-containing protein" evidence="2">
    <location>
        <begin position="27"/>
        <end position="212"/>
    </location>
</feature>
<dbReference type="CDD" id="cd16896">
    <property type="entry name" value="LT_Slt70-like"/>
    <property type="match status" value="1"/>
</dbReference>
<dbReference type="SUPFAM" id="SSF53955">
    <property type="entry name" value="Lysozyme-like"/>
    <property type="match status" value="1"/>
</dbReference>
<dbReference type="PANTHER" id="PTHR37423">
    <property type="entry name" value="SOLUBLE LYTIC MUREIN TRANSGLYCOSYLASE-RELATED"/>
    <property type="match status" value="1"/>
</dbReference>
<feature type="region of interest" description="Disordered" evidence="1">
    <location>
        <begin position="32"/>
        <end position="54"/>
    </location>
</feature>
<comment type="caution">
    <text evidence="4">The sequence shown here is derived from an EMBL/GenBank/DDBJ whole genome shotgun (WGS) entry which is preliminary data.</text>
</comment>
<evidence type="ECO:0000313" key="4">
    <source>
        <dbReference type="EMBL" id="MBY6278380.1"/>
    </source>
</evidence>
<gene>
    <name evidence="4" type="ORF">CWE10_19975</name>
</gene>
<dbReference type="Proteomes" id="UP000732377">
    <property type="component" value="Unassembled WGS sequence"/>
</dbReference>
<feature type="compositionally biased region" description="Low complexity" evidence="1">
    <location>
        <begin position="43"/>
        <end position="52"/>
    </location>
</feature>
<reference evidence="4" key="1">
    <citation type="submission" date="2017-11" db="EMBL/GenBank/DDBJ databases">
        <title>Three new genomes from thermophilic consortium.</title>
        <authorList>
            <person name="Quaggio R."/>
            <person name="Amgarten D."/>
            <person name="Setubal J.C."/>
        </authorList>
    </citation>
    <scope>NUCLEOTIDE SEQUENCE</scope>
    <source>
        <strain evidence="4">ZCTH01-B2</strain>
    </source>
</reference>
<dbReference type="RefSeq" id="WP_273381867.1">
    <property type="nucleotide sequence ID" value="NZ_PIUK01000483.1"/>
</dbReference>
<keyword evidence="2" id="KW-0732">Signal</keyword>
<dbReference type="PANTHER" id="PTHR37423:SF2">
    <property type="entry name" value="MEMBRANE-BOUND LYTIC MUREIN TRANSGLYCOSYLASE C"/>
    <property type="match status" value="1"/>
</dbReference>
<dbReference type="Pfam" id="PF01464">
    <property type="entry name" value="SLT"/>
    <property type="match status" value="1"/>
</dbReference>
<sequence>MLLLLRRRRGLWAALALGLAAVPAMFPGTAAAPAEDAEPVQPEPELNPAAELPPDPEELERARLQALTEHIADLAPEKYRPLVVEVADRHGVDPRLIAAIITVETRWDPDAVGAHGERGLMQILPSTGEWLAGVMGLETYDLSDPATSVEMGTFYLAALIREYGSVDVALSVYNGGPRAAEGWASNPYRRRVLAAYGARPVSSYPGIEEKAS</sequence>
<protein>
    <recommendedName>
        <fullName evidence="3">Transglycosylase SLT domain-containing protein</fullName>
    </recommendedName>
</protein>
<dbReference type="EMBL" id="PIUK01000483">
    <property type="protein sequence ID" value="MBY6278380.1"/>
    <property type="molecule type" value="Genomic_DNA"/>
</dbReference>
<feature type="domain" description="Transglycosylase SLT" evidence="3">
    <location>
        <begin position="85"/>
        <end position="189"/>
    </location>
</feature>
<organism evidence="4 5">
    <name type="scientific">Symbiobacterium thermophilum</name>
    <dbReference type="NCBI Taxonomy" id="2734"/>
    <lineage>
        <taxon>Bacteria</taxon>
        <taxon>Bacillati</taxon>
        <taxon>Bacillota</taxon>
        <taxon>Clostridia</taxon>
        <taxon>Eubacteriales</taxon>
        <taxon>Symbiobacteriaceae</taxon>
        <taxon>Symbiobacterium</taxon>
    </lineage>
</organism>
<evidence type="ECO:0000256" key="1">
    <source>
        <dbReference type="SAM" id="MobiDB-lite"/>
    </source>
</evidence>
<feature type="signal peptide" evidence="2">
    <location>
        <begin position="1"/>
        <end position="26"/>
    </location>
</feature>
<evidence type="ECO:0000259" key="3">
    <source>
        <dbReference type="Pfam" id="PF01464"/>
    </source>
</evidence>
<dbReference type="AlphaFoldDB" id="A0A953IGY1"/>